<dbReference type="AlphaFoldDB" id="A0A1M5K7W6"/>
<keyword evidence="2" id="KW-1185">Reference proteome</keyword>
<proteinExistence type="predicted"/>
<dbReference type="InterPro" id="IPR003737">
    <property type="entry name" value="GlcNAc_PI_deacetylase-related"/>
</dbReference>
<dbReference type="PANTHER" id="PTHR12993:SF30">
    <property type="entry name" value="N-ACETYL-ALPHA-D-GLUCOSAMINYL L-MALATE DEACETYLASE 1"/>
    <property type="match status" value="1"/>
</dbReference>
<dbReference type="SUPFAM" id="SSF102588">
    <property type="entry name" value="LmbE-like"/>
    <property type="match status" value="1"/>
</dbReference>
<evidence type="ECO:0000313" key="2">
    <source>
        <dbReference type="Proteomes" id="UP000184212"/>
    </source>
</evidence>
<gene>
    <name evidence="1" type="ORF">SAMN04488109_0493</name>
</gene>
<dbReference type="InterPro" id="IPR023842">
    <property type="entry name" value="Bacillithiol_biosynth_BshB1"/>
</dbReference>
<accession>A0A1M5K7W6</accession>
<dbReference type="STRING" id="947013.SAMN04488109_0493"/>
<dbReference type="GO" id="GO:0071793">
    <property type="term" value="P:bacillithiol biosynthetic process"/>
    <property type="evidence" value="ECO:0007669"/>
    <property type="project" value="InterPro"/>
</dbReference>
<dbReference type="GO" id="GO:0019213">
    <property type="term" value="F:deacetylase activity"/>
    <property type="evidence" value="ECO:0007669"/>
    <property type="project" value="InterPro"/>
</dbReference>
<evidence type="ECO:0000313" key="1">
    <source>
        <dbReference type="EMBL" id="SHG48915.1"/>
    </source>
</evidence>
<organism evidence="1 2">
    <name type="scientific">Chryseolinea serpens</name>
    <dbReference type="NCBI Taxonomy" id="947013"/>
    <lineage>
        <taxon>Bacteria</taxon>
        <taxon>Pseudomonadati</taxon>
        <taxon>Bacteroidota</taxon>
        <taxon>Cytophagia</taxon>
        <taxon>Cytophagales</taxon>
        <taxon>Fulvivirgaceae</taxon>
        <taxon>Chryseolinea</taxon>
    </lineage>
</organism>
<dbReference type="NCBIfam" id="TIGR04001">
    <property type="entry name" value="thiol_BshB1"/>
    <property type="match status" value="1"/>
</dbReference>
<dbReference type="PANTHER" id="PTHR12993">
    <property type="entry name" value="N-ACETYLGLUCOSAMINYL-PHOSPHATIDYLINOSITOL DE-N-ACETYLASE-RELATED"/>
    <property type="match status" value="1"/>
</dbReference>
<dbReference type="EMBL" id="FQWQ01000001">
    <property type="protein sequence ID" value="SHG48915.1"/>
    <property type="molecule type" value="Genomic_DNA"/>
</dbReference>
<reference evidence="1 2" key="1">
    <citation type="submission" date="2016-11" db="EMBL/GenBank/DDBJ databases">
        <authorList>
            <person name="Jaros S."/>
            <person name="Januszkiewicz K."/>
            <person name="Wedrychowicz H."/>
        </authorList>
    </citation>
    <scope>NUCLEOTIDE SEQUENCE [LARGE SCALE GENOMIC DNA]</scope>
    <source>
        <strain evidence="1 2">DSM 24574</strain>
    </source>
</reference>
<dbReference type="Proteomes" id="UP000184212">
    <property type="component" value="Unassembled WGS sequence"/>
</dbReference>
<dbReference type="Pfam" id="PF02585">
    <property type="entry name" value="PIG-L"/>
    <property type="match status" value="1"/>
</dbReference>
<dbReference type="Gene3D" id="3.40.50.10320">
    <property type="entry name" value="LmbE-like"/>
    <property type="match status" value="1"/>
</dbReference>
<sequence length="239" mass="26651">MKLDILVLSAHPDDAEISCGGTIAKHVSLGYKVGIVDFTKGELGTRGTPQTRKEEAAEAARIQGIAVRENLGLKDGFFQNDPDHQMAVVRTIRKFQPRIILANAVYDRHIDHGKGASLAYDASFLSGLIKITTQDDHGHAQAPWRPEAFYHSIQSLFIEPDFIVDISGFWETKMAALRAFKTQFYDPNSNEPETYISNPTFLKMIEARAIEFGHAIGTTHGEGYTVRRYPGVNSLFDLR</sequence>
<dbReference type="InterPro" id="IPR024078">
    <property type="entry name" value="LmbE-like_dom_sf"/>
</dbReference>
<dbReference type="GO" id="GO:0016811">
    <property type="term" value="F:hydrolase activity, acting on carbon-nitrogen (but not peptide) bonds, in linear amides"/>
    <property type="evidence" value="ECO:0007669"/>
    <property type="project" value="TreeGrafter"/>
</dbReference>
<dbReference type="OrthoDB" id="9778719at2"/>
<protein>
    <submittedName>
        <fullName evidence="1">Bacillithiol biosynthesis deacetylase BshB1</fullName>
    </submittedName>
</protein>
<dbReference type="RefSeq" id="WP_073130757.1">
    <property type="nucleotide sequence ID" value="NZ_FQWQ01000001.1"/>
</dbReference>
<name>A0A1M5K7W6_9BACT</name>